<protein>
    <submittedName>
        <fullName evidence="1">Uncharacterized protein</fullName>
    </submittedName>
</protein>
<gene>
    <name evidence="1" type="ORF">O6H91_16G056100</name>
</gene>
<dbReference type="Proteomes" id="UP001162992">
    <property type="component" value="Chromosome 16"/>
</dbReference>
<accession>A0ACC2BCN3</accession>
<dbReference type="EMBL" id="CM055107">
    <property type="protein sequence ID" value="KAJ7527470.1"/>
    <property type="molecule type" value="Genomic_DNA"/>
</dbReference>
<comment type="caution">
    <text evidence="1">The sequence shown here is derived from an EMBL/GenBank/DDBJ whole genome shotgun (WGS) entry which is preliminary data.</text>
</comment>
<sequence length="445" mass="49254">MARACCGPSALPSRLLQSLTCQASAMLFSKMLCMRLDCGVKLGYFKHRYSIFSCSYANAQVGHTSSHVERNLKAEPSASIRAEKSAQEKLSVPVEEKPLVKKRVVSGVQPTGAIHLGNYLGAIKNWVLLQELYETLFFVVDLHAITLPHNPEELSKVTRSSAAMYIACGIDPSKASIFVQSHVQAHAELTWLLSCTTPISWLYKMIQFKEKARKSGEDVGTGLLTYPLLMTADILLYQSDLVPVGEDQKQHLELVRDVAERFNQLFGGRKWKKIGGRGGKIFKVPEALIPPAGARIMSLTDGTAKMSKSAASDQSRINLLDKPDDIAYKIKRCKTDSASGMDFDDINRPECNNLLSIYQLVSGKTKEEVVEECKDLNWGQFKPLLIDALVAHLEPIQRVYYELSADPAYLDNVLSDGAVKANNIASSTLQNVYSAMGFLPHQRPK</sequence>
<organism evidence="1 2">
    <name type="scientific">Diphasiastrum complanatum</name>
    <name type="common">Issler's clubmoss</name>
    <name type="synonym">Lycopodium complanatum</name>
    <dbReference type="NCBI Taxonomy" id="34168"/>
    <lineage>
        <taxon>Eukaryota</taxon>
        <taxon>Viridiplantae</taxon>
        <taxon>Streptophyta</taxon>
        <taxon>Embryophyta</taxon>
        <taxon>Tracheophyta</taxon>
        <taxon>Lycopodiopsida</taxon>
        <taxon>Lycopodiales</taxon>
        <taxon>Lycopodiaceae</taxon>
        <taxon>Lycopodioideae</taxon>
        <taxon>Diphasiastrum</taxon>
    </lineage>
</organism>
<proteinExistence type="predicted"/>
<name>A0ACC2BCN3_DIPCM</name>
<evidence type="ECO:0000313" key="2">
    <source>
        <dbReference type="Proteomes" id="UP001162992"/>
    </source>
</evidence>
<reference evidence="2" key="1">
    <citation type="journal article" date="2024" name="Proc. Natl. Acad. Sci. U.S.A.">
        <title>Extraordinary preservation of gene collinearity over three hundred million years revealed in homosporous lycophytes.</title>
        <authorList>
            <person name="Li C."/>
            <person name="Wickell D."/>
            <person name="Kuo L.Y."/>
            <person name="Chen X."/>
            <person name="Nie B."/>
            <person name="Liao X."/>
            <person name="Peng D."/>
            <person name="Ji J."/>
            <person name="Jenkins J."/>
            <person name="Williams M."/>
            <person name="Shu S."/>
            <person name="Plott C."/>
            <person name="Barry K."/>
            <person name="Rajasekar S."/>
            <person name="Grimwood J."/>
            <person name="Han X."/>
            <person name="Sun S."/>
            <person name="Hou Z."/>
            <person name="He W."/>
            <person name="Dai G."/>
            <person name="Sun C."/>
            <person name="Schmutz J."/>
            <person name="Leebens-Mack J.H."/>
            <person name="Li F.W."/>
            <person name="Wang L."/>
        </authorList>
    </citation>
    <scope>NUCLEOTIDE SEQUENCE [LARGE SCALE GENOMIC DNA]</scope>
    <source>
        <strain evidence="2">cv. PW_Plant_1</strain>
    </source>
</reference>
<evidence type="ECO:0000313" key="1">
    <source>
        <dbReference type="EMBL" id="KAJ7527470.1"/>
    </source>
</evidence>
<keyword evidence="2" id="KW-1185">Reference proteome</keyword>